<dbReference type="InterPro" id="IPR010093">
    <property type="entry name" value="SinI_DNA-bd"/>
</dbReference>
<dbReference type="Pfam" id="PF12728">
    <property type="entry name" value="HTH_17"/>
    <property type="match status" value="1"/>
</dbReference>
<dbReference type="InterPro" id="IPR038148">
    <property type="entry name" value="Tn1545/Tn916_Xis"/>
</dbReference>
<dbReference type="AlphaFoldDB" id="A0A9D2HTV3"/>
<gene>
    <name evidence="2" type="ORF">H9785_08370</name>
</gene>
<accession>A0A9D2HTV3</accession>
<reference evidence="2" key="2">
    <citation type="submission" date="2021-04" db="EMBL/GenBank/DDBJ databases">
        <authorList>
            <person name="Gilroy R."/>
        </authorList>
    </citation>
    <scope>NUCLEOTIDE SEQUENCE</scope>
    <source>
        <strain evidence="2">ChiHecec1B25-7008</strain>
    </source>
</reference>
<protein>
    <submittedName>
        <fullName evidence="2">Helix-turn-helix domain-containing protein</fullName>
    </submittedName>
</protein>
<dbReference type="Gene3D" id="3.90.105.50">
    <property type="match status" value="1"/>
</dbReference>
<comment type="caution">
    <text evidence="2">The sequence shown here is derived from an EMBL/GenBank/DDBJ whole genome shotgun (WGS) entry which is preliminary data.</text>
</comment>
<feature type="domain" description="Helix-turn-helix" evidence="1">
    <location>
        <begin position="67"/>
        <end position="116"/>
    </location>
</feature>
<evidence type="ECO:0000313" key="2">
    <source>
        <dbReference type="EMBL" id="HJA83967.1"/>
    </source>
</evidence>
<name>A0A9D2HTV3_9BACE</name>
<reference evidence="2" key="1">
    <citation type="journal article" date="2021" name="PeerJ">
        <title>Extensive microbial diversity within the chicken gut microbiome revealed by metagenomics and culture.</title>
        <authorList>
            <person name="Gilroy R."/>
            <person name="Ravi A."/>
            <person name="Getino M."/>
            <person name="Pursley I."/>
            <person name="Horton D.L."/>
            <person name="Alikhan N.F."/>
            <person name="Baker D."/>
            <person name="Gharbi K."/>
            <person name="Hall N."/>
            <person name="Watson M."/>
            <person name="Adriaenssens E.M."/>
            <person name="Foster-Nyarko E."/>
            <person name="Jarju S."/>
            <person name="Secka A."/>
            <person name="Antonio M."/>
            <person name="Oren A."/>
            <person name="Chaudhuri R.R."/>
            <person name="La Ragione R."/>
            <person name="Hildebrand F."/>
            <person name="Pallen M.J."/>
        </authorList>
    </citation>
    <scope>NUCLEOTIDE SEQUENCE</scope>
    <source>
        <strain evidence="2">ChiHecec1B25-7008</strain>
    </source>
</reference>
<dbReference type="GO" id="GO:0003677">
    <property type="term" value="F:DNA binding"/>
    <property type="evidence" value="ECO:0007669"/>
    <property type="project" value="InterPro"/>
</dbReference>
<evidence type="ECO:0000313" key="3">
    <source>
        <dbReference type="Proteomes" id="UP000823860"/>
    </source>
</evidence>
<dbReference type="InterPro" id="IPR041657">
    <property type="entry name" value="HTH_17"/>
</dbReference>
<dbReference type="Proteomes" id="UP000823860">
    <property type="component" value="Unassembled WGS sequence"/>
</dbReference>
<organism evidence="2 3">
    <name type="scientific">Candidatus Bacteroides intestinavium</name>
    <dbReference type="NCBI Taxonomy" id="2838469"/>
    <lineage>
        <taxon>Bacteria</taxon>
        <taxon>Pseudomonadati</taxon>
        <taxon>Bacteroidota</taxon>
        <taxon>Bacteroidia</taxon>
        <taxon>Bacteroidales</taxon>
        <taxon>Bacteroidaceae</taxon>
        <taxon>Bacteroides</taxon>
    </lineage>
</organism>
<evidence type="ECO:0000259" key="1">
    <source>
        <dbReference type="Pfam" id="PF12728"/>
    </source>
</evidence>
<dbReference type="NCBIfam" id="TIGR01764">
    <property type="entry name" value="excise"/>
    <property type="match status" value="1"/>
</dbReference>
<sequence length="148" mass="17095">MTESGFLETLERVEAVHSILKRMEDIDCVLDKITVIEEFISRFGTLEALIARFEEVERQLYILKEVFNVEEAAKYLNISTGHLYRLTSTHEIPFSKPNGKHIFFERKALDDWKRRNPVLSNREIERQAALAGINMGTGSQPMKKGKKP</sequence>
<dbReference type="EMBL" id="DWZE01000093">
    <property type="protein sequence ID" value="HJA83967.1"/>
    <property type="molecule type" value="Genomic_DNA"/>
</dbReference>
<dbReference type="SUPFAM" id="SSF46955">
    <property type="entry name" value="Putative DNA-binding domain"/>
    <property type="match status" value="1"/>
</dbReference>
<dbReference type="InterPro" id="IPR009061">
    <property type="entry name" value="DNA-bd_dom_put_sf"/>
</dbReference>
<proteinExistence type="predicted"/>